<keyword evidence="2" id="KW-1185">Reference proteome</keyword>
<dbReference type="EMBL" id="CP100595">
    <property type="protein sequence ID" value="UTJ06513.1"/>
    <property type="molecule type" value="Genomic_DNA"/>
</dbReference>
<proteinExistence type="predicted"/>
<sequence>MKLCGVELKANNAIFSVFEKNDDDIIIYIDLKIKKITLDDDESSECVKEFTSKVNSFLQENQIEKLFIKKRAKKGNFAGGAVTFKMEGLIQLNSFCKTSLVSSQSVSSFEKKNMIEFPNELKKYQEGSYLTVLAAA</sequence>
<dbReference type="Proteomes" id="UP001060012">
    <property type="component" value="Chromosome"/>
</dbReference>
<evidence type="ECO:0000313" key="2">
    <source>
        <dbReference type="Proteomes" id="UP001060012"/>
    </source>
</evidence>
<organism evidence="1 2">
    <name type="scientific">Arcobacter roscoffensis</name>
    <dbReference type="NCBI Taxonomy" id="2961520"/>
    <lineage>
        <taxon>Bacteria</taxon>
        <taxon>Pseudomonadati</taxon>
        <taxon>Campylobacterota</taxon>
        <taxon>Epsilonproteobacteria</taxon>
        <taxon>Campylobacterales</taxon>
        <taxon>Arcobacteraceae</taxon>
        <taxon>Arcobacter</taxon>
    </lineage>
</organism>
<reference evidence="1" key="1">
    <citation type="submission" date="2022-07" db="EMBL/GenBank/DDBJ databases">
        <title>Arcobacter roscoffensis sp. nov., a marine bacterium isolated from coastal seawater collected from Roscoff, France.</title>
        <authorList>
            <person name="Pascual J."/>
            <person name="Lepeaux C."/>
            <person name="Methner A."/>
            <person name="Overmann J."/>
        </authorList>
    </citation>
    <scope>NUCLEOTIDE SEQUENCE</scope>
    <source>
        <strain evidence="1">ARW1-2F2</strain>
    </source>
</reference>
<accession>A0ABY5E635</accession>
<name>A0ABY5E635_9BACT</name>
<dbReference type="InterPro" id="IPR021378">
    <property type="entry name" value="DUF3010"/>
</dbReference>
<gene>
    <name evidence="1" type="ORF">NJU99_00020</name>
</gene>
<evidence type="ECO:0000313" key="1">
    <source>
        <dbReference type="EMBL" id="UTJ06513.1"/>
    </source>
</evidence>
<dbReference type="RefSeq" id="WP_254576692.1">
    <property type="nucleotide sequence ID" value="NZ_CP100595.1"/>
</dbReference>
<dbReference type="Pfam" id="PF11215">
    <property type="entry name" value="DUF3010"/>
    <property type="match status" value="1"/>
</dbReference>
<protein>
    <submittedName>
        <fullName evidence="1">DUF3010 family protein</fullName>
    </submittedName>
</protein>